<sequence length="391" mass="42691">MKKHRNRLAAALLALLLLVLPGQGAFAATLQELQQEQARLEQEKEENDAKLAGLKADQSKQQEYKNTLDAQVQNLQSQIDGLNAQISGLDASISEKDAAIAEKQKNIDRDVETLKERLCAIYMMGDASTLEIILQSESVIDMAQKVELLNMITEHDTKLIQQLSADMEAIAAERQAIESQKEEVADARSELESRRTELASVQAEADRVLQELNQSVAAVQEESERIAKEKAEADQAVDDWLKDYYASQTQGGSSGSGGYTSTGNFTWPVPGFTRLTTQFQEWTYGGYHRGIDIASTGGRSIYGAPIVAADSGKVIKAGWNNSYGNCVYIDHGGGYVTRYAHASSLAVSQGQTVTKGQTIAYVGNTGDSFGAHLHFEVILNGTLQNPMNYFS</sequence>
<protein>
    <submittedName>
        <fullName evidence="6">Peptidoglycan DD-metalloendopeptidase family protein</fullName>
    </submittedName>
</protein>
<dbReference type="InterPro" id="IPR016047">
    <property type="entry name" value="M23ase_b-sheet_dom"/>
</dbReference>
<dbReference type="PANTHER" id="PTHR21666:SF270">
    <property type="entry name" value="MUREIN HYDROLASE ACTIVATOR ENVC"/>
    <property type="match status" value="1"/>
</dbReference>
<comment type="caution">
    <text evidence="6">The sequence shown here is derived from an EMBL/GenBank/DDBJ whole genome shotgun (WGS) entry which is preliminary data.</text>
</comment>
<evidence type="ECO:0000256" key="1">
    <source>
        <dbReference type="ARBA" id="ARBA00022729"/>
    </source>
</evidence>
<dbReference type="CDD" id="cd12797">
    <property type="entry name" value="M23_peptidase"/>
    <property type="match status" value="1"/>
</dbReference>
<dbReference type="InterPro" id="IPR050570">
    <property type="entry name" value="Cell_wall_metabolism_enzyme"/>
</dbReference>
<proteinExistence type="predicted"/>
<evidence type="ECO:0000259" key="4">
    <source>
        <dbReference type="Pfam" id="PF01551"/>
    </source>
</evidence>
<accession>A0A9D1FTI1</accession>
<feature type="domain" description="M23ase beta-sheet core" evidence="4">
    <location>
        <begin position="287"/>
        <end position="386"/>
    </location>
</feature>
<evidence type="ECO:0000256" key="2">
    <source>
        <dbReference type="SAM" id="Coils"/>
    </source>
</evidence>
<reference evidence="6" key="1">
    <citation type="submission" date="2020-10" db="EMBL/GenBank/DDBJ databases">
        <authorList>
            <person name="Gilroy R."/>
        </authorList>
    </citation>
    <scope>NUCLEOTIDE SEQUENCE</scope>
    <source>
        <strain evidence="6">6086</strain>
    </source>
</reference>
<dbReference type="GO" id="GO:0004222">
    <property type="term" value="F:metalloendopeptidase activity"/>
    <property type="evidence" value="ECO:0007669"/>
    <property type="project" value="TreeGrafter"/>
</dbReference>
<feature type="chain" id="PRO_5038541468" evidence="3">
    <location>
        <begin position="28"/>
        <end position="391"/>
    </location>
</feature>
<feature type="coiled-coil region" evidence="2">
    <location>
        <begin position="23"/>
        <end position="92"/>
    </location>
</feature>
<dbReference type="InterPro" id="IPR057309">
    <property type="entry name" value="PcsB_CC"/>
</dbReference>
<dbReference type="Gene3D" id="2.70.70.10">
    <property type="entry name" value="Glucose Permease (Domain IIA)"/>
    <property type="match status" value="1"/>
</dbReference>
<evidence type="ECO:0000313" key="7">
    <source>
        <dbReference type="Proteomes" id="UP000824141"/>
    </source>
</evidence>
<dbReference type="InterPro" id="IPR011055">
    <property type="entry name" value="Dup_hybrid_motif"/>
</dbReference>
<feature type="coiled-coil region" evidence="2">
    <location>
        <begin position="160"/>
        <end position="239"/>
    </location>
</feature>
<dbReference type="Gene3D" id="6.10.250.3150">
    <property type="match status" value="1"/>
</dbReference>
<feature type="signal peptide" evidence="3">
    <location>
        <begin position="1"/>
        <end position="27"/>
    </location>
</feature>
<dbReference type="Pfam" id="PF01551">
    <property type="entry name" value="Peptidase_M23"/>
    <property type="match status" value="1"/>
</dbReference>
<keyword evidence="2" id="KW-0175">Coiled coil</keyword>
<dbReference type="AlphaFoldDB" id="A0A9D1FTI1"/>
<dbReference type="Proteomes" id="UP000824141">
    <property type="component" value="Unassembled WGS sequence"/>
</dbReference>
<dbReference type="EMBL" id="DVJM01000171">
    <property type="protein sequence ID" value="HIS79308.1"/>
    <property type="molecule type" value="Genomic_DNA"/>
</dbReference>
<gene>
    <name evidence="6" type="ORF">IAD03_08055</name>
</gene>
<dbReference type="Pfam" id="PF24568">
    <property type="entry name" value="CC_PcsB"/>
    <property type="match status" value="1"/>
</dbReference>
<feature type="domain" description="Peptidoglycan hydrolase PcsB coiled-coil" evidence="5">
    <location>
        <begin position="100"/>
        <end position="171"/>
    </location>
</feature>
<evidence type="ECO:0000256" key="3">
    <source>
        <dbReference type="SAM" id="SignalP"/>
    </source>
</evidence>
<evidence type="ECO:0000313" key="6">
    <source>
        <dbReference type="EMBL" id="HIS79308.1"/>
    </source>
</evidence>
<reference evidence="6" key="2">
    <citation type="journal article" date="2021" name="PeerJ">
        <title>Extensive microbial diversity within the chicken gut microbiome revealed by metagenomics and culture.</title>
        <authorList>
            <person name="Gilroy R."/>
            <person name="Ravi A."/>
            <person name="Getino M."/>
            <person name="Pursley I."/>
            <person name="Horton D.L."/>
            <person name="Alikhan N.F."/>
            <person name="Baker D."/>
            <person name="Gharbi K."/>
            <person name="Hall N."/>
            <person name="Watson M."/>
            <person name="Adriaenssens E.M."/>
            <person name="Foster-Nyarko E."/>
            <person name="Jarju S."/>
            <person name="Secka A."/>
            <person name="Antonio M."/>
            <person name="Oren A."/>
            <person name="Chaudhuri R.R."/>
            <person name="La Ragione R."/>
            <person name="Hildebrand F."/>
            <person name="Pallen M.J."/>
        </authorList>
    </citation>
    <scope>NUCLEOTIDE SEQUENCE</scope>
    <source>
        <strain evidence="6">6086</strain>
    </source>
</reference>
<organism evidence="6 7">
    <name type="scientific">Candidatus Caccousia stercoris</name>
    <dbReference type="NCBI Taxonomy" id="2840723"/>
    <lineage>
        <taxon>Bacteria</taxon>
        <taxon>Bacillati</taxon>
        <taxon>Bacillota</taxon>
        <taxon>Clostridia</taxon>
        <taxon>Eubacteriales</taxon>
        <taxon>Oscillospiraceae</taxon>
        <taxon>Oscillospiraceae incertae sedis</taxon>
        <taxon>Candidatus Caccousia</taxon>
    </lineage>
</organism>
<name>A0A9D1FTI1_9FIRM</name>
<dbReference type="PANTHER" id="PTHR21666">
    <property type="entry name" value="PEPTIDASE-RELATED"/>
    <property type="match status" value="1"/>
</dbReference>
<evidence type="ECO:0000259" key="5">
    <source>
        <dbReference type="Pfam" id="PF24568"/>
    </source>
</evidence>
<keyword evidence="1 3" id="KW-0732">Signal</keyword>
<dbReference type="SUPFAM" id="SSF51261">
    <property type="entry name" value="Duplicated hybrid motif"/>
    <property type="match status" value="1"/>
</dbReference>